<dbReference type="EMBL" id="CP021109">
    <property type="protein sequence ID" value="ARP86732.1"/>
    <property type="molecule type" value="Genomic_DNA"/>
</dbReference>
<evidence type="ECO:0000256" key="1">
    <source>
        <dbReference type="SAM" id="Phobius"/>
    </source>
</evidence>
<feature type="transmembrane region" description="Helical" evidence="1">
    <location>
        <begin position="403"/>
        <end position="423"/>
    </location>
</feature>
<feature type="transmembrane region" description="Helical" evidence="1">
    <location>
        <begin position="352"/>
        <end position="372"/>
    </location>
</feature>
<dbReference type="GO" id="GO:0044877">
    <property type="term" value="F:protein-containing complex binding"/>
    <property type="evidence" value="ECO:0007669"/>
    <property type="project" value="TreeGrafter"/>
</dbReference>
<reference evidence="3 4" key="1">
    <citation type="submission" date="2017-05" db="EMBL/GenBank/DDBJ databases">
        <title>Complete and WGS of Bordetella genogroups.</title>
        <authorList>
            <person name="Spilker T."/>
            <person name="LiPuma J."/>
        </authorList>
    </citation>
    <scope>NUCLEOTIDE SEQUENCE [LARGE SCALE GENOMIC DNA]</scope>
    <source>
        <strain evidence="3 4">AU17164</strain>
    </source>
</reference>
<dbReference type="Proteomes" id="UP000194139">
    <property type="component" value="Chromosome"/>
</dbReference>
<dbReference type="InterPro" id="IPR036291">
    <property type="entry name" value="NAD(P)-bd_dom_sf"/>
</dbReference>
<dbReference type="InterPro" id="IPR001509">
    <property type="entry name" value="Epimerase_deHydtase"/>
</dbReference>
<keyword evidence="4" id="KW-1185">Reference proteome</keyword>
<keyword evidence="1" id="KW-1133">Transmembrane helix</keyword>
<dbReference type="Gene3D" id="3.40.50.720">
    <property type="entry name" value="NAD(P)-binding Rossmann-like Domain"/>
    <property type="match status" value="1"/>
</dbReference>
<dbReference type="Pfam" id="PF01370">
    <property type="entry name" value="Epimerase"/>
    <property type="match status" value="1"/>
</dbReference>
<feature type="transmembrane region" description="Helical" evidence="1">
    <location>
        <begin position="307"/>
        <end position="331"/>
    </location>
</feature>
<organism evidence="3 4">
    <name type="scientific">Bordetella genomosp. 9</name>
    <dbReference type="NCBI Taxonomy" id="1416803"/>
    <lineage>
        <taxon>Bacteria</taxon>
        <taxon>Pseudomonadati</taxon>
        <taxon>Pseudomonadota</taxon>
        <taxon>Betaproteobacteria</taxon>
        <taxon>Burkholderiales</taxon>
        <taxon>Alcaligenaceae</taxon>
        <taxon>Bordetella</taxon>
    </lineage>
</organism>
<dbReference type="RefSeq" id="WP_086072442.1">
    <property type="nucleotide sequence ID" value="NZ_CP021109.1"/>
</dbReference>
<dbReference type="SUPFAM" id="SSF51735">
    <property type="entry name" value="NAD(P)-binding Rossmann-fold domains"/>
    <property type="match status" value="1"/>
</dbReference>
<evidence type="ECO:0000313" key="4">
    <source>
        <dbReference type="Proteomes" id="UP000194139"/>
    </source>
</evidence>
<dbReference type="Pfam" id="PF13781">
    <property type="entry name" value="DoxX_3"/>
    <property type="match status" value="1"/>
</dbReference>
<keyword evidence="1" id="KW-0472">Membrane</keyword>
<protein>
    <recommendedName>
        <fullName evidence="2">NAD-dependent epimerase/dehydratase domain-containing protein</fullName>
    </recommendedName>
</protein>
<dbReference type="AlphaFoldDB" id="A0A1W6Z042"/>
<sequence length="432" mass="46516">MRILLTGATGFIGRRLAAALLAQGHRLRCVSRSPAPQIANAGAATWVQLDFARMTSAAHWVDALEGCDVVINAAGILRSQGSNTLERVHAEAPCALFQAARARGIERVIHISALGADEAAASAYHRTKKAGDDCLRRLGIAHCIVQPSLVFGLDGASAQLFMRMAAMPVIPLPGRGEAMIQPVHVDDLVQAVLALLRTPAADMPPVLAVTGPSPMTLRAYYAGLRDAMRIAAPARFLPVPAPAMRLAARAGDRLGLAMLNSETLGMLARGNTGDPRPLTRLLGREPRAPHAFLDADCAAAVGARARMAWLLPLLRASIALVWIVTAIVSAFGYPLSESHDLLRRAGVPEAMLAWALYGAIALDLLFGVAVLWPRRPRWIWVAQALLVIGYTAIISVRLPEFWLHPYGPIVKNAPFLAALWLLYEMDEKPWKS</sequence>
<proteinExistence type="predicted"/>
<gene>
    <name evidence="3" type="ORF">CAL13_11335</name>
</gene>
<dbReference type="PANTHER" id="PTHR12126:SF11">
    <property type="entry name" value="NADH DEHYDROGENASE [UBIQUINONE] 1 ALPHA SUBCOMPLEX SUBUNIT 9, MITOCHONDRIAL"/>
    <property type="match status" value="1"/>
</dbReference>
<keyword evidence="1" id="KW-0812">Transmembrane</keyword>
<evidence type="ECO:0000313" key="3">
    <source>
        <dbReference type="EMBL" id="ARP86732.1"/>
    </source>
</evidence>
<dbReference type="PANTHER" id="PTHR12126">
    <property type="entry name" value="NADH-UBIQUINONE OXIDOREDUCTASE 39 KDA SUBUNIT-RELATED"/>
    <property type="match status" value="1"/>
</dbReference>
<dbReference type="CDD" id="cd05271">
    <property type="entry name" value="NDUFA9_like_SDR_a"/>
    <property type="match status" value="1"/>
</dbReference>
<feature type="transmembrane region" description="Helical" evidence="1">
    <location>
        <begin position="378"/>
        <end position="396"/>
    </location>
</feature>
<dbReference type="InterPro" id="IPR025695">
    <property type="entry name" value="DoxX-like"/>
</dbReference>
<feature type="domain" description="NAD-dependent epimerase/dehydratase" evidence="2">
    <location>
        <begin position="3"/>
        <end position="202"/>
    </location>
</feature>
<name>A0A1W6Z042_9BORD</name>
<dbReference type="InterPro" id="IPR051207">
    <property type="entry name" value="ComplexI_NDUFA9_subunit"/>
</dbReference>
<evidence type="ECO:0000259" key="2">
    <source>
        <dbReference type="Pfam" id="PF01370"/>
    </source>
</evidence>
<accession>A0A1W6Z042</accession>